<accession>A0ABT5J7Y1</accession>
<sequence length="188" mass="20426">MTRIAPLPRAAITDPELARLVAEGEALGVPDDLFPRLLARSPDHAVPVMRALIHSHAEGNVDHRLKEVVRILLARFAGDRYFAALRSEKAKAMGLDEARIEAGCGDYEESDLFTPAEKCALRYADQMFLDPSKIDAAFYDELKSHYTEAQVMELGAFVAFHYGMQMFMRSLGAAAPRGGAASSGAASG</sequence>
<proteinExistence type="predicted"/>
<evidence type="ECO:0008006" key="3">
    <source>
        <dbReference type="Google" id="ProtNLM"/>
    </source>
</evidence>
<keyword evidence="2" id="KW-1185">Reference proteome</keyword>
<dbReference type="Proteomes" id="UP001165652">
    <property type="component" value="Unassembled WGS sequence"/>
</dbReference>
<name>A0ABT5J7Y1_RHOTP</name>
<dbReference type="PANTHER" id="PTHR34846:SF5">
    <property type="entry name" value="CARBOXYMUCONOLACTONE DECARBOXYLASE-LIKE DOMAIN-CONTAINING PROTEIN"/>
    <property type="match status" value="1"/>
</dbReference>
<dbReference type="RefSeq" id="WP_272776538.1">
    <property type="nucleotide sequence ID" value="NZ_JAQQLI010000009.1"/>
</dbReference>
<dbReference type="SUPFAM" id="SSF69118">
    <property type="entry name" value="AhpD-like"/>
    <property type="match status" value="1"/>
</dbReference>
<reference evidence="1" key="2">
    <citation type="submission" date="2023-02" db="EMBL/GenBank/DDBJ databases">
        <authorList>
            <person name="Rayyan A."/>
            <person name="Meyer T."/>
            <person name="Kyndt J.A."/>
        </authorList>
    </citation>
    <scope>NUCLEOTIDE SEQUENCE</scope>
    <source>
        <strain evidence="1">DSM 9987</strain>
    </source>
</reference>
<protein>
    <recommendedName>
        <fullName evidence="3">Carboxymuconolactone decarboxylase-like domain-containing protein</fullName>
    </recommendedName>
</protein>
<gene>
    <name evidence="1" type="ORF">PQJ73_08365</name>
</gene>
<evidence type="ECO:0000313" key="1">
    <source>
        <dbReference type="EMBL" id="MDC7785693.1"/>
    </source>
</evidence>
<dbReference type="PANTHER" id="PTHR34846">
    <property type="entry name" value="4-CARBOXYMUCONOLACTONE DECARBOXYLASE FAMILY PROTEIN (AFU_ORTHOLOGUE AFUA_6G11590)"/>
    <property type="match status" value="1"/>
</dbReference>
<dbReference type="InterPro" id="IPR029032">
    <property type="entry name" value="AhpD-like"/>
</dbReference>
<evidence type="ECO:0000313" key="2">
    <source>
        <dbReference type="Proteomes" id="UP001165652"/>
    </source>
</evidence>
<dbReference type="Gene3D" id="1.20.1290.10">
    <property type="entry name" value="AhpD-like"/>
    <property type="match status" value="1"/>
</dbReference>
<reference evidence="1" key="1">
    <citation type="journal article" date="2023" name="Microbiol Resour">
        <title>Genome Sequences of Rhodoplanes serenus and Two Thermotolerant Strains, Rhodoplanes tepidamans and 'Rhodoplanes cryptolactis,' Further Refine the Genus.</title>
        <authorList>
            <person name="Rayyan A.A."/>
            <person name="Kyndt J.A."/>
        </authorList>
    </citation>
    <scope>NUCLEOTIDE SEQUENCE</scope>
    <source>
        <strain evidence="1">DSM 9987</strain>
    </source>
</reference>
<dbReference type="EMBL" id="JAQQLI010000009">
    <property type="protein sequence ID" value="MDC7785693.1"/>
    <property type="molecule type" value="Genomic_DNA"/>
</dbReference>
<organism evidence="1 2">
    <name type="scientific">Rhodoplanes tepidamans</name>
    <name type="common">Rhodoplanes cryptolactis</name>
    <dbReference type="NCBI Taxonomy" id="200616"/>
    <lineage>
        <taxon>Bacteria</taxon>
        <taxon>Pseudomonadati</taxon>
        <taxon>Pseudomonadota</taxon>
        <taxon>Alphaproteobacteria</taxon>
        <taxon>Hyphomicrobiales</taxon>
        <taxon>Nitrobacteraceae</taxon>
        <taxon>Rhodoplanes</taxon>
    </lineage>
</organism>
<comment type="caution">
    <text evidence="1">The sequence shown here is derived from an EMBL/GenBank/DDBJ whole genome shotgun (WGS) entry which is preliminary data.</text>
</comment>